<geneLocation type="plasmid" evidence="1 2">
    <name>RPME01</name>
</geneLocation>
<dbReference type="KEGG" id="mpt:Mpe_B0156"/>
<proteinExistence type="predicted"/>
<reference evidence="1 2" key="1">
    <citation type="journal article" date="2007" name="J. Bacteriol.">
        <title>Whole-genome analysis of the methyl tert-butyl ether-degrading beta-proteobacterium Methylibium petroleiphilum PM1.</title>
        <authorList>
            <person name="Kane S.R."/>
            <person name="Chakicherla A.Y."/>
            <person name="Chain P.S.G."/>
            <person name="Schmidt R."/>
            <person name="Shin M.W."/>
            <person name="Legler T.C."/>
            <person name="Scow K.M."/>
            <person name="Larimer F.W."/>
            <person name="Lucas S.M."/>
            <person name="Richardson P.M."/>
            <person name="Hristova K.R."/>
        </authorList>
    </citation>
    <scope>NUCLEOTIDE SEQUENCE [LARGE SCALE GENOMIC DNA]</scope>
    <source>
        <strain evidence="2">ATCC BAA-1232 / LMG 22953 / PM1</strain>
        <plasmid evidence="1 2">RPME01</plasmid>
    </source>
</reference>
<dbReference type="EMBL" id="CP000556">
    <property type="protein sequence ID" value="ABM96934.1"/>
    <property type="molecule type" value="Genomic_DNA"/>
</dbReference>
<dbReference type="Proteomes" id="UP000000366">
    <property type="component" value="Plasmid RPME01"/>
</dbReference>
<protein>
    <submittedName>
        <fullName evidence="1">Uncharacterized protein</fullName>
    </submittedName>
</protein>
<accession>A2SMZ5</accession>
<dbReference type="AlphaFoldDB" id="A2SMZ5"/>
<gene>
    <name evidence="1" type="ordered locus">Mpe_B0156</name>
</gene>
<evidence type="ECO:0000313" key="2">
    <source>
        <dbReference type="Proteomes" id="UP000000366"/>
    </source>
</evidence>
<dbReference type="HOGENOM" id="CLU_2494346_0_0_4"/>
<keyword evidence="2" id="KW-1185">Reference proteome</keyword>
<name>A2SMZ5_METPP</name>
<organism evidence="1 2">
    <name type="scientific">Methylibium petroleiphilum (strain ATCC BAA-1232 / LMG 22953 / PM1)</name>
    <dbReference type="NCBI Taxonomy" id="420662"/>
    <lineage>
        <taxon>Bacteria</taxon>
        <taxon>Pseudomonadati</taxon>
        <taxon>Pseudomonadota</taxon>
        <taxon>Betaproteobacteria</taxon>
        <taxon>Burkholderiales</taxon>
        <taxon>Sphaerotilaceae</taxon>
        <taxon>Methylibium</taxon>
    </lineage>
</organism>
<sequence length="86" mass="9633">MRLRRGGWLSGDNGAQEKNDMEQAIHTALNWMGYSELKTLLEEFGFAVRPSESEDDLREAVRANLVDGTIPTSKIDTSRVPSGPRR</sequence>
<keyword evidence="1" id="KW-0614">Plasmid</keyword>
<evidence type="ECO:0000313" key="1">
    <source>
        <dbReference type="EMBL" id="ABM96934.1"/>
    </source>
</evidence>